<reference evidence="2 3" key="1">
    <citation type="journal article" date="2015" name="Proc. Natl. Acad. Sci. U.S.A.">
        <title>The resurrection genome of Boea hygrometrica: A blueprint for survival of dehydration.</title>
        <authorList>
            <person name="Xiao L."/>
            <person name="Yang G."/>
            <person name="Zhang L."/>
            <person name="Yang X."/>
            <person name="Zhao S."/>
            <person name="Ji Z."/>
            <person name="Zhou Q."/>
            <person name="Hu M."/>
            <person name="Wang Y."/>
            <person name="Chen M."/>
            <person name="Xu Y."/>
            <person name="Jin H."/>
            <person name="Xiao X."/>
            <person name="Hu G."/>
            <person name="Bao F."/>
            <person name="Hu Y."/>
            <person name="Wan P."/>
            <person name="Li L."/>
            <person name="Deng X."/>
            <person name="Kuang T."/>
            <person name="Xiang C."/>
            <person name="Zhu J.K."/>
            <person name="Oliver M.J."/>
            <person name="He Y."/>
        </authorList>
    </citation>
    <scope>NUCLEOTIDE SEQUENCE [LARGE SCALE GENOMIC DNA]</scope>
    <source>
        <strain evidence="3">cv. XS01</strain>
    </source>
</reference>
<organism evidence="2 3">
    <name type="scientific">Dorcoceras hygrometricum</name>
    <dbReference type="NCBI Taxonomy" id="472368"/>
    <lineage>
        <taxon>Eukaryota</taxon>
        <taxon>Viridiplantae</taxon>
        <taxon>Streptophyta</taxon>
        <taxon>Embryophyta</taxon>
        <taxon>Tracheophyta</taxon>
        <taxon>Spermatophyta</taxon>
        <taxon>Magnoliopsida</taxon>
        <taxon>eudicotyledons</taxon>
        <taxon>Gunneridae</taxon>
        <taxon>Pentapetalae</taxon>
        <taxon>asterids</taxon>
        <taxon>lamiids</taxon>
        <taxon>Lamiales</taxon>
        <taxon>Gesneriaceae</taxon>
        <taxon>Didymocarpoideae</taxon>
        <taxon>Trichosporeae</taxon>
        <taxon>Loxocarpinae</taxon>
        <taxon>Dorcoceras</taxon>
    </lineage>
</organism>
<proteinExistence type="predicted"/>
<evidence type="ECO:0000313" key="3">
    <source>
        <dbReference type="Proteomes" id="UP000250235"/>
    </source>
</evidence>
<protein>
    <submittedName>
        <fullName evidence="2">Uncharacterized protein</fullName>
    </submittedName>
</protein>
<keyword evidence="1" id="KW-0812">Transmembrane</keyword>
<feature type="transmembrane region" description="Helical" evidence="1">
    <location>
        <begin position="515"/>
        <end position="536"/>
    </location>
</feature>
<feature type="transmembrane region" description="Helical" evidence="1">
    <location>
        <begin position="437"/>
        <end position="463"/>
    </location>
</feature>
<dbReference type="EMBL" id="KQ997566">
    <property type="protein sequence ID" value="KZV43958.1"/>
    <property type="molecule type" value="Genomic_DNA"/>
</dbReference>
<evidence type="ECO:0000313" key="2">
    <source>
        <dbReference type="EMBL" id="KZV43958.1"/>
    </source>
</evidence>
<dbReference type="AlphaFoldDB" id="A0A2Z7CAQ5"/>
<sequence>MDLEVEIQDLSVVRDTDVGTVGEKTMTAFGEQLMGTNDEFSEDTEAKAVEKSADEAMYIDDIFMYIPAEVRLPSAGVKITKIIFGGTIHIPGVDKWSWYKASIPKIPEDDKGKELLIEKDPVKGNPVEEQVVLVKAEIALLVELREFLKRQYDDTIPSVSEFFRMIKKRWADVCLEVVAFCSLRRLLPVGSVNFCRGLPVGEPVFRVAPRQSPVFAHRVSQFCSVFIDFSLFSWLPTADITDFLSSIALDRTTFRDVQIAHNTVSVAPSVQMIAEPSSSESSSHDISMDFVDTAAAAPTPNITDALNQLRASIDQICERDEGAKLRDILSLHLSNFESKVIARLDAQDKISVCMFEFCVFGSISILRVILEIFVILGLEVSAGDSFDDVMLCVGIVVADVIFAAGSLARCVLCFGSWRQQRLRGFQQESVIEFRSGVVLMNQSMTLLSSVDGCIALIVCLLVVNAGQPSCSARRIRRRLVSARSFSRFLVLCKVLLLVFLTSAERRRLSKWQRRVLMLLLVSAGGSALRCFVYCCWMTSSCRGSLMVENASTIAPAGFVGGNALLLVAAIPVDSGRCFGHLRYRWTPLEELFHPIPFVEAVVSWNKSTKLLFVFVRFEVAGFYQSLRDFSQCYCCSVQGTDLSFYYSEIMAWMNGRAAIPHSHLPAGIVATMRRVVNYHSSWARQQQVELFDASVISVVLLLSVLGFDPMSLRGLVCFFVALFSGNPGSTAGRGFNPAGGAPGGG</sequence>
<evidence type="ECO:0000256" key="1">
    <source>
        <dbReference type="SAM" id="Phobius"/>
    </source>
</evidence>
<keyword evidence="1" id="KW-0472">Membrane</keyword>
<name>A0A2Z7CAQ5_9LAMI</name>
<gene>
    <name evidence="2" type="ORF">F511_22609</name>
</gene>
<feature type="transmembrane region" description="Helical" evidence="1">
    <location>
        <begin position="484"/>
        <end position="503"/>
    </location>
</feature>
<keyword evidence="3" id="KW-1185">Reference proteome</keyword>
<dbReference type="Proteomes" id="UP000250235">
    <property type="component" value="Unassembled WGS sequence"/>
</dbReference>
<keyword evidence="1" id="KW-1133">Transmembrane helix</keyword>
<accession>A0A2Z7CAQ5</accession>